<dbReference type="EMBL" id="KZ824467">
    <property type="protein sequence ID" value="RAK97043.1"/>
    <property type="molecule type" value="Genomic_DNA"/>
</dbReference>
<dbReference type="Proteomes" id="UP000249402">
    <property type="component" value="Unassembled WGS sequence"/>
</dbReference>
<reference evidence="1 2" key="1">
    <citation type="submission" date="2018-02" db="EMBL/GenBank/DDBJ databases">
        <title>The genomes of Aspergillus section Nigri reveals drivers in fungal speciation.</title>
        <authorList>
            <consortium name="DOE Joint Genome Institute"/>
            <person name="Vesth T.C."/>
            <person name="Nybo J."/>
            <person name="Theobald S."/>
            <person name="Brandl J."/>
            <person name="Frisvad J.C."/>
            <person name="Nielsen K.F."/>
            <person name="Lyhne E.K."/>
            <person name="Kogle M.E."/>
            <person name="Kuo A."/>
            <person name="Riley R."/>
            <person name="Clum A."/>
            <person name="Nolan M."/>
            <person name="Lipzen A."/>
            <person name="Salamov A."/>
            <person name="Henrissat B."/>
            <person name="Wiebenga A."/>
            <person name="De vries R.P."/>
            <person name="Grigoriev I.V."/>
            <person name="Mortensen U.H."/>
            <person name="Andersen M.R."/>
            <person name="Baker S.E."/>
        </authorList>
    </citation>
    <scope>NUCLEOTIDE SEQUENCE [LARGE SCALE GENOMIC DNA]</scope>
    <source>
        <strain evidence="1 2">CBS 121593</strain>
    </source>
</reference>
<keyword evidence="2" id="KW-1185">Reference proteome</keyword>
<dbReference type="VEuPathDB" id="FungiDB:BO80DRAFT_200801"/>
<dbReference type="AlphaFoldDB" id="A0A395GSI6"/>
<dbReference type="RefSeq" id="XP_025571371.1">
    <property type="nucleotide sequence ID" value="XM_025714206.1"/>
</dbReference>
<dbReference type="GeneID" id="37219071"/>
<gene>
    <name evidence="1" type="ORF">BO80DRAFT_200801</name>
</gene>
<evidence type="ECO:0000313" key="1">
    <source>
        <dbReference type="EMBL" id="RAK97043.1"/>
    </source>
</evidence>
<sequence length="106" mass="11955">MYEPDMVDCLICLEPMRLVFLSCIASVIVYIQDTDYLCIYICTVFSIERTVGETHALGLLGLLSRAARSTARHLLDHPSIHHWPLTIAYLSEKLNVSKPLLSGCFQ</sequence>
<protein>
    <submittedName>
        <fullName evidence="1">Uncharacterized protein</fullName>
    </submittedName>
</protein>
<name>A0A395GSI6_9EURO</name>
<proteinExistence type="predicted"/>
<accession>A0A395GSI6</accession>
<evidence type="ECO:0000313" key="2">
    <source>
        <dbReference type="Proteomes" id="UP000249402"/>
    </source>
</evidence>
<organism evidence="1 2">
    <name type="scientific">Aspergillus ibericus CBS 121593</name>
    <dbReference type="NCBI Taxonomy" id="1448316"/>
    <lineage>
        <taxon>Eukaryota</taxon>
        <taxon>Fungi</taxon>
        <taxon>Dikarya</taxon>
        <taxon>Ascomycota</taxon>
        <taxon>Pezizomycotina</taxon>
        <taxon>Eurotiomycetes</taxon>
        <taxon>Eurotiomycetidae</taxon>
        <taxon>Eurotiales</taxon>
        <taxon>Aspergillaceae</taxon>
        <taxon>Aspergillus</taxon>
        <taxon>Aspergillus subgen. Circumdati</taxon>
    </lineage>
</organism>